<comment type="pathway">
    <text evidence="1">Cell wall biogenesis; cell wall polysaccharide biosynthesis.</text>
</comment>
<reference evidence="6 8" key="1">
    <citation type="submission" date="2015-10" db="EMBL/GenBank/DDBJ databases">
        <title>A novel member of the family Ruminococcaceae isolated from human faeces.</title>
        <authorList>
            <person name="Shkoporov A.N."/>
            <person name="Chaplin A.V."/>
            <person name="Motuzova O.V."/>
            <person name="Kafarskaia L.I."/>
            <person name="Efimov B.A."/>
        </authorList>
    </citation>
    <scope>NUCLEOTIDE SEQUENCE [LARGE SCALE GENOMIC DNA]</scope>
    <source>
        <strain evidence="6 8">668</strain>
    </source>
</reference>
<dbReference type="InterPro" id="IPR029044">
    <property type="entry name" value="Nucleotide-diphossugar_trans"/>
</dbReference>
<evidence type="ECO:0000256" key="1">
    <source>
        <dbReference type="ARBA" id="ARBA00004776"/>
    </source>
</evidence>
<protein>
    <submittedName>
        <fullName evidence="7">Glycosyltransferase</fullName>
    </submittedName>
</protein>
<dbReference type="Proteomes" id="UP000053433">
    <property type="component" value="Unassembled WGS sequence"/>
</dbReference>
<keyword evidence="4 7" id="KW-0808">Transferase</keyword>
<keyword evidence="3" id="KW-0328">Glycosyltransferase</keyword>
<comment type="similarity">
    <text evidence="2">Belongs to the glycosyltransferase 2 family.</text>
</comment>
<evidence type="ECO:0000313" key="8">
    <source>
        <dbReference type="Proteomes" id="UP000053433"/>
    </source>
</evidence>
<evidence type="ECO:0000313" key="9">
    <source>
        <dbReference type="Proteomes" id="UP000449193"/>
    </source>
</evidence>
<dbReference type="CDD" id="cd00761">
    <property type="entry name" value="Glyco_tranf_GTA_type"/>
    <property type="match status" value="1"/>
</dbReference>
<dbReference type="InterPro" id="IPR001173">
    <property type="entry name" value="Glyco_trans_2-like"/>
</dbReference>
<evidence type="ECO:0000256" key="3">
    <source>
        <dbReference type="ARBA" id="ARBA00022676"/>
    </source>
</evidence>
<dbReference type="GO" id="GO:0016740">
    <property type="term" value="F:transferase activity"/>
    <property type="evidence" value="ECO:0007669"/>
    <property type="project" value="UniProtKB-KW"/>
</dbReference>
<dbReference type="Pfam" id="PF00535">
    <property type="entry name" value="Glycos_transf_2"/>
    <property type="match status" value="2"/>
</dbReference>
<dbReference type="SUPFAM" id="SSF53448">
    <property type="entry name" value="Nucleotide-diphospho-sugar transferases"/>
    <property type="match status" value="2"/>
</dbReference>
<sequence length="597" mass="67669">MNASAGGAVTTMKKGENTVRYDIVMVTYNSMKWLRACVAALAAVQYPLEELHLVFADNGSTDGTLEELRRMAGEYPAFGGFTVAENGANLGFGAACNRGAAKGSAPLLFFLNLDTEVWPDVFLRLDEAAVRAPQETAAFECRQLPYETGHHIDPVTLETSWASGAALAVRRAAFTSVGGFDEHLFMYCEDVDLSWRLRAGGYRLQYVPAARVTHYSYENGGPKLGEYAGSFYGNLLLRYKFGSWRDIWRGHKMYLGALRRPLHFNGVRRVLAKNYLRHFIKLWPFLFWRFSHRAEYGARPARFEGGFSPDRGLWKFTPPQETPLISVIVRTCGRPQTLKRTLESLRWQTYRSFEIIVAEDGPPAAREMVERDFAELPIRYLNDGRFHGRAANGNRGLAAARGALCNFLDDDDFFYPDHLELLAGVLCAHPEADLVLGSAMAMFVAKDGTVTEVRPMVFDRIDRFTMCQNCRIPIQTVLFRRSLFERYGGLIETLEAHEDWGMWLKYLEHGRRITPHAPDVRRATSLFVQPAAQSDAAARMEAYRKSDADFYSDASLCFNVTLADMRRYYDDMIADMRCLEARGELHEFLEQQAKRGE</sequence>
<proteinExistence type="inferred from homology"/>
<dbReference type="EMBL" id="LMUA01000041">
    <property type="protein sequence ID" value="KUE74814.1"/>
    <property type="molecule type" value="Genomic_DNA"/>
</dbReference>
<reference evidence="7 9" key="2">
    <citation type="journal article" date="2019" name="Nat. Med.">
        <title>A library of human gut bacterial isolates paired with longitudinal multiomics data enables mechanistic microbiome research.</title>
        <authorList>
            <person name="Poyet M."/>
            <person name="Groussin M."/>
            <person name="Gibbons S.M."/>
            <person name="Avila-Pacheco J."/>
            <person name="Jiang X."/>
            <person name="Kearney S.M."/>
            <person name="Perrotta A.R."/>
            <person name="Berdy B."/>
            <person name="Zhao S."/>
            <person name="Lieberman T.D."/>
            <person name="Swanson P.K."/>
            <person name="Smith M."/>
            <person name="Roesemann S."/>
            <person name="Alexander J.E."/>
            <person name="Rich S.A."/>
            <person name="Livny J."/>
            <person name="Vlamakis H."/>
            <person name="Clish C."/>
            <person name="Bullock K."/>
            <person name="Deik A."/>
            <person name="Scott J."/>
            <person name="Pierce K.A."/>
            <person name="Xavier R.J."/>
            <person name="Alm E.J."/>
        </authorList>
    </citation>
    <scope>NUCLEOTIDE SEQUENCE [LARGE SCALE GENOMIC DNA]</scope>
    <source>
        <strain evidence="7 9">BIOML-A7</strain>
    </source>
</reference>
<organism evidence="6 8">
    <name type="scientific">Ruthenibacterium lactatiformans</name>
    <dbReference type="NCBI Taxonomy" id="1550024"/>
    <lineage>
        <taxon>Bacteria</taxon>
        <taxon>Bacillati</taxon>
        <taxon>Bacillota</taxon>
        <taxon>Clostridia</taxon>
        <taxon>Eubacteriales</taxon>
        <taxon>Oscillospiraceae</taxon>
        <taxon>Ruthenibacterium</taxon>
    </lineage>
</organism>
<gene>
    <name evidence="6" type="ORF">ASJ35_17215</name>
    <name evidence="7" type="ORF">GMD52_08710</name>
</gene>
<dbReference type="Proteomes" id="UP000449193">
    <property type="component" value="Unassembled WGS sequence"/>
</dbReference>
<dbReference type="PANTHER" id="PTHR43179:SF12">
    <property type="entry name" value="GALACTOFURANOSYLTRANSFERASE GLFT2"/>
    <property type="match status" value="1"/>
</dbReference>
<evidence type="ECO:0000259" key="5">
    <source>
        <dbReference type="Pfam" id="PF00535"/>
    </source>
</evidence>
<accession>A0A0W7TLY7</accession>
<evidence type="ECO:0000256" key="4">
    <source>
        <dbReference type="ARBA" id="ARBA00022679"/>
    </source>
</evidence>
<name>A0A0W7TLY7_9FIRM</name>
<evidence type="ECO:0000313" key="7">
    <source>
        <dbReference type="EMBL" id="MTS51620.1"/>
    </source>
</evidence>
<comment type="caution">
    <text evidence="6">The sequence shown here is derived from an EMBL/GenBank/DDBJ whole genome shotgun (WGS) entry which is preliminary data.</text>
</comment>
<feature type="domain" description="Glycosyltransferase 2-like" evidence="5">
    <location>
        <begin position="23"/>
        <end position="131"/>
    </location>
</feature>
<dbReference type="PANTHER" id="PTHR43179">
    <property type="entry name" value="RHAMNOSYLTRANSFERASE WBBL"/>
    <property type="match status" value="1"/>
</dbReference>
<feature type="domain" description="Glycosyltransferase 2-like" evidence="5">
    <location>
        <begin position="326"/>
        <end position="487"/>
    </location>
</feature>
<dbReference type="AlphaFoldDB" id="A0A0W7TLY7"/>
<evidence type="ECO:0000256" key="2">
    <source>
        <dbReference type="ARBA" id="ARBA00006739"/>
    </source>
</evidence>
<dbReference type="CDD" id="cd04186">
    <property type="entry name" value="GT_2_like_c"/>
    <property type="match status" value="1"/>
</dbReference>
<evidence type="ECO:0000313" key="6">
    <source>
        <dbReference type="EMBL" id="KUE74814.1"/>
    </source>
</evidence>
<dbReference type="EMBL" id="WMZR01000009">
    <property type="protein sequence ID" value="MTS51620.1"/>
    <property type="molecule type" value="Genomic_DNA"/>
</dbReference>
<dbReference type="Gene3D" id="3.90.550.10">
    <property type="entry name" value="Spore Coat Polysaccharide Biosynthesis Protein SpsA, Chain A"/>
    <property type="match status" value="2"/>
</dbReference>